<evidence type="ECO:0000256" key="2">
    <source>
        <dbReference type="ARBA" id="ARBA00004481"/>
    </source>
</evidence>
<evidence type="ECO:0000256" key="3">
    <source>
        <dbReference type="ARBA" id="ARBA00004630"/>
    </source>
</evidence>
<feature type="domain" description="LITAF" evidence="9">
    <location>
        <begin position="35"/>
        <end position="117"/>
    </location>
</feature>
<sequence length="119" mass="13368">MVVQRWYRDASLRQAGQQMDSLALQKHFDKNVTFLLHASYVEKLSFGREPAALVCKNCGQFIVTEISRHNGVCSYFTVLVALFLCTPCAWLPLIAPTCKDTLHGCPNCGETIGVHRYFA</sequence>
<name>A0AAV6V8Z7_9ARAC</name>
<dbReference type="InterPro" id="IPR006629">
    <property type="entry name" value="LITAF"/>
</dbReference>
<evidence type="ECO:0000256" key="8">
    <source>
        <dbReference type="SAM" id="Phobius"/>
    </source>
</evidence>
<reference evidence="10 11" key="1">
    <citation type="journal article" date="2022" name="Nat. Ecol. Evol.">
        <title>A masculinizing supergene underlies an exaggerated male reproductive morph in a spider.</title>
        <authorList>
            <person name="Hendrickx F."/>
            <person name="De Corte Z."/>
            <person name="Sonet G."/>
            <person name="Van Belleghem S.M."/>
            <person name="Kostlbacher S."/>
            <person name="Vangestel C."/>
        </authorList>
    </citation>
    <scope>NUCLEOTIDE SEQUENCE [LARGE SCALE GENOMIC DNA]</scope>
    <source>
        <strain evidence="10">W744_W776</strain>
    </source>
</reference>
<evidence type="ECO:0000256" key="6">
    <source>
        <dbReference type="ARBA" id="ARBA00022833"/>
    </source>
</evidence>
<dbReference type="Pfam" id="PF10601">
    <property type="entry name" value="zf-LITAF-like"/>
    <property type="match status" value="1"/>
</dbReference>
<organism evidence="10 11">
    <name type="scientific">Oedothorax gibbosus</name>
    <dbReference type="NCBI Taxonomy" id="931172"/>
    <lineage>
        <taxon>Eukaryota</taxon>
        <taxon>Metazoa</taxon>
        <taxon>Ecdysozoa</taxon>
        <taxon>Arthropoda</taxon>
        <taxon>Chelicerata</taxon>
        <taxon>Arachnida</taxon>
        <taxon>Araneae</taxon>
        <taxon>Araneomorphae</taxon>
        <taxon>Entelegynae</taxon>
        <taxon>Araneoidea</taxon>
        <taxon>Linyphiidae</taxon>
        <taxon>Erigoninae</taxon>
        <taxon>Oedothorax</taxon>
    </lineage>
</organism>
<evidence type="ECO:0000313" key="11">
    <source>
        <dbReference type="Proteomes" id="UP000827092"/>
    </source>
</evidence>
<evidence type="ECO:0000313" key="10">
    <source>
        <dbReference type="EMBL" id="KAG8192228.1"/>
    </source>
</evidence>
<dbReference type="GO" id="GO:0008270">
    <property type="term" value="F:zinc ion binding"/>
    <property type="evidence" value="ECO:0007669"/>
    <property type="project" value="TreeGrafter"/>
</dbReference>
<keyword evidence="8" id="KW-1133">Transmembrane helix</keyword>
<accession>A0AAV6V8Z7</accession>
<comment type="caution">
    <text evidence="10">The sequence shown here is derived from an EMBL/GenBank/DDBJ whole genome shotgun (WGS) entry which is preliminary data.</text>
</comment>
<dbReference type="GO" id="GO:0005765">
    <property type="term" value="C:lysosomal membrane"/>
    <property type="evidence" value="ECO:0007669"/>
    <property type="project" value="UniProtKB-SubCell"/>
</dbReference>
<proteinExistence type="inferred from homology"/>
<dbReference type="SMART" id="SM00714">
    <property type="entry name" value="LITAF"/>
    <property type="match status" value="1"/>
</dbReference>
<keyword evidence="5" id="KW-0479">Metal-binding</keyword>
<evidence type="ECO:0000256" key="4">
    <source>
        <dbReference type="ARBA" id="ARBA00005975"/>
    </source>
</evidence>
<evidence type="ECO:0000256" key="5">
    <source>
        <dbReference type="ARBA" id="ARBA00022723"/>
    </source>
</evidence>
<dbReference type="AlphaFoldDB" id="A0AAV6V8Z7"/>
<evidence type="ECO:0000256" key="7">
    <source>
        <dbReference type="ARBA" id="ARBA00023136"/>
    </source>
</evidence>
<comment type="similarity">
    <text evidence="4">Belongs to the CDIP1/LITAF family.</text>
</comment>
<keyword evidence="8" id="KW-0812">Transmembrane</keyword>
<evidence type="ECO:0000256" key="1">
    <source>
        <dbReference type="ARBA" id="ARBA00004414"/>
    </source>
</evidence>
<comment type="subcellular location">
    <subcellularLocation>
        <location evidence="2">Endosome membrane</location>
        <topology evidence="2">Peripheral membrane protein</topology>
    </subcellularLocation>
    <subcellularLocation>
        <location evidence="1">Late endosome membrane</location>
    </subcellularLocation>
    <subcellularLocation>
        <location evidence="3">Lysosome membrane</location>
        <topology evidence="3">Peripheral membrane protein</topology>
        <orientation evidence="3">Cytoplasmic side</orientation>
    </subcellularLocation>
</comment>
<dbReference type="Proteomes" id="UP000827092">
    <property type="component" value="Unassembled WGS sequence"/>
</dbReference>
<dbReference type="PROSITE" id="PS51837">
    <property type="entry name" value="LITAF"/>
    <property type="match status" value="1"/>
</dbReference>
<evidence type="ECO:0000259" key="9">
    <source>
        <dbReference type="PROSITE" id="PS51837"/>
    </source>
</evidence>
<feature type="transmembrane region" description="Helical" evidence="8">
    <location>
        <begin position="72"/>
        <end position="93"/>
    </location>
</feature>
<dbReference type="InterPro" id="IPR037519">
    <property type="entry name" value="LITAF_fam"/>
</dbReference>
<keyword evidence="11" id="KW-1185">Reference proteome</keyword>
<dbReference type="PANTHER" id="PTHR23292">
    <property type="entry name" value="LIPOPOLYSACCHARIDE-INDUCED TUMOR NECROSIS FACTOR-ALPHA FACTOR"/>
    <property type="match status" value="1"/>
</dbReference>
<dbReference type="PANTHER" id="PTHR23292:SF6">
    <property type="entry name" value="FI16602P1-RELATED"/>
    <property type="match status" value="1"/>
</dbReference>
<dbReference type="EMBL" id="JAFNEN010000142">
    <property type="protein sequence ID" value="KAG8192228.1"/>
    <property type="molecule type" value="Genomic_DNA"/>
</dbReference>
<keyword evidence="7 8" id="KW-0472">Membrane</keyword>
<dbReference type="GO" id="GO:0031902">
    <property type="term" value="C:late endosome membrane"/>
    <property type="evidence" value="ECO:0007669"/>
    <property type="project" value="UniProtKB-SubCell"/>
</dbReference>
<protein>
    <recommendedName>
        <fullName evidence="9">LITAF domain-containing protein</fullName>
    </recommendedName>
</protein>
<gene>
    <name evidence="10" type="ORF">JTE90_014087</name>
</gene>
<keyword evidence="6" id="KW-0862">Zinc</keyword>